<name>A0AA41YZ60_9HYPH</name>
<evidence type="ECO:0000256" key="1">
    <source>
        <dbReference type="ARBA" id="ARBA00006484"/>
    </source>
</evidence>
<dbReference type="CDD" id="cd05233">
    <property type="entry name" value="SDR_c"/>
    <property type="match status" value="1"/>
</dbReference>
<dbReference type="PRINTS" id="PR00080">
    <property type="entry name" value="SDRFAMILY"/>
</dbReference>
<accession>A0AA41YZ60</accession>
<dbReference type="Pfam" id="PF13561">
    <property type="entry name" value="adh_short_C2"/>
    <property type="match status" value="1"/>
</dbReference>
<dbReference type="EMBL" id="JAMOIM010000012">
    <property type="protein sequence ID" value="MCW6509986.1"/>
    <property type="molecule type" value="Genomic_DNA"/>
</dbReference>
<reference evidence="4" key="1">
    <citation type="submission" date="2022-05" db="EMBL/GenBank/DDBJ databases">
        <authorList>
            <person name="Pankratov T."/>
        </authorList>
    </citation>
    <scope>NUCLEOTIDE SEQUENCE</scope>
    <source>
        <strain evidence="4">BP6-180914</strain>
    </source>
</reference>
<dbReference type="Proteomes" id="UP001165667">
    <property type="component" value="Unassembled WGS sequence"/>
</dbReference>
<dbReference type="RefSeq" id="WP_282586354.1">
    <property type="nucleotide sequence ID" value="NZ_JAMOIM010000012.1"/>
</dbReference>
<organism evidence="4 5">
    <name type="scientific">Lichenifustis flavocetrariae</name>
    <dbReference type="NCBI Taxonomy" id="2949735"/>
    <lineage>
        <taxon>Bacteria</taxon>
        <taxon>Pseudomonadati</taxon>
        <taxon>Pseudomonadota</taxon>
        <taxon>Alphaproteobacteria</taxon>
        <taxon>Hyphomicrobiales</taxon>
        <taxon>Lichenihabitantaceae</taxon>
        <taxon>Lichenifustis</taxon>
    </lineage>
</organism>
<feature type="domain" description="Ketoreductase" evidence="3">
    <location>
        <begin position="25"/>
        <end position="198"/>
    </location>
</feature>
<dbReference type="GO" id="GO:0016616">
    <property type="term" value="F:oxidoreductase activity, acting on the CH-OH group of donors, NAD or NADP as acceptor"/>
    <property type="evidence" value="ECO:0007669"/>
    <property type="project" value="UniProtKB-ARBA"/>
</dbReference>
<dbReference type="Gene3D" id="3.40.50.720">
    <property type="entry name" value="NAD(P)-binding Rossmann-like Domain"/>
    <property type="match status" value="1"/>
</dbReference>
<keyword evidence="5" id="KW-1185">Reference proteome</keyword>
<dbReference type="InterPro" id="IPR036291">
    <property type="entry name" value="NAD(P)-bd_dom_sf"/>
</dbReference>
<protein>
    <submittedName>
        <fullName evidence="4">SDR family oxidoreductase</fullName>
    </submittedName>
</protein>
<dbReference type="InterPro" id="IPR002347">
    <property type="entry name" value="SDR_fam"/>
</dbReference>
<dbReference type="InterPro" id="IPR020904">
    <property type="entry name" value="Sc_DH/Rdtase_CS"/>
</dbReference>
<sequence>MTPITRSHTYRLVHKGEKMSNLRGKVALITGGTSGIGAATAKRFKAEGATVIVTGSNPTTLEAARRDLSGIEVVASEAGDTMAAKALIESVVAKHGRIDVLFVNAGIGRFAPIEAVDETFFDAIFDINVRGAYFVMKHAAPVMSDGGSIILTGSVSGVQGGVARSVYAASKAAIRSFGRTFAAELAPRRIRVNTISPGPIETPIFGKTGMSKEQLAGFMEMMMPQIPLKRIGHAEEVAAAALFLASDESSYTTGTELFVDGGMVDG</sequence>
<dbReference type="SMART" id="SM00822">
    <property type="entry name" value="PKS_KR"/>
    <property type="match status" value="1"/>
</dbReference>
<dbReference type="FunFam" id="3.40.50.720:FF:000084">
    <property type="entry name" value="Short-chain dehydrogenase reductase"/>
    <property type="match status" value="1"/>
</dbReference>
<evidence type="ECO:0000313" key="4">
    <source>
        <dbReference type="EMBL" id="MCW6509986.1"/>
    </source>
</evidence>
<dbReference type="SUPFAM" id="SSF51735">
    <property type="entry name" value="NAD(P)-binding Rossmann-fold domains"/>
    <property type="match status" value="1"/>
</dbReference>
<keyword evidence="2" id="KW-0560">Oxidoreductase</keyword>
<dbReference type="GO" id="GO:0006633">
    <property type="term" value="P:fatty acid biosynthetic process"/>
    <property type="evidence" value="ECO:0007669"/>
    <property type="project" value="TreeGrafter"/>
</dbReference>
<evidence type="ECO:0000259" key="3">
    <source>
        <dbReference type="SMART" id="SM00822"/>
    </source>
</evidence>
<proteinExistence type="inferred from homology"/>
<dbReference type="PANTHER" id="PTHR42760:SF133">
    <property type="entry name" value="3-OXOACYL-[ACYL-CARRIER-PROTEIN] REDUCTASE"/>
    <property type="match status" value="1"/>
</dbReference>
<dbReference type="AlphaFoldDB" id="A0AA41YZ60"/>
<gene>
    <name evidence="4" type="ORF">M8523_18360</name>
</gene>
<evidence type="ECO:0000313" key="5">
    <source>
        <dbReference type="Proteomes" id="UP001165667"/>
    </source>
</evidence>
<dbReference type="GO" id="GO:0048038">
    <property type="term" value="F:quinone binding"/>
    <property type="evidence" value="ECO:0007669"/>
    <property type="project" value="TreeGrafter"/>
</dbReference>
<comment type="similarity">
    <text evidence="1">Belongs to the short-chain dehydrogenases/reductases (SDR) family.</text>
</comment>
<dbReference type="PRINTS" id="PR00081">
    <property type="entry name" value="GDHRDH"/>
</dbReference>
<evidence type="ECO:0000256" key="2">
    <source>
        <dbReference type="ARBA" id="ARBA00023002"/>
    </source>
</evidence>
<dbReference type="PROSITE" id="PS00061">
    <property type="entry name" value="ADH_SHORT"/>
    <property type="match status" value="1"/>
</dbReference>
<dbReference type="InterPro" id="IPR057326">
    <property type="entry name" value="KR_dom"/>
</dbReference>
<dbReference type="PANTHER" id="PTHR42760">
    <property type="entry name" value="SHORT-CHAIN DEHYDROGENASES/REDUCTASES FAMILY MEMBER"/>
    <property type="match status" value="1"/>
</dbReference>
<comment type="caution">
    <text evidence="4">The sequence shown here is derived from an EMBL/GenBank/DDBJ whole genome shotgun (WGS) entry which is preliminary data.</text>
</comment>